<evidence type="ECO:0000313" key="4">
    <source>
        <dbReference type="EMBL" id="ACL69600.1"/>
    </source>
</evidence>
<dbReference type="KEGG" id="hor:Hore_09850"/>
<protein>
    <submittedName>
        <fullName evidence="3">Uncharacterized protein family (UPF0236)</fullName>
    </submittedName>
</protein>
<evidence type="ECO:0000256" key="1">
    <source>
        <dbReference type="ARBA" id="ARBA00006539"/>
    </source>
</evidence>
<evidence type="ECO:0000313" key="3">
    <source>
        <dbReference type="EMBL" id="ACL69470.1"/>
    </source>
</evidence>
<evidence type="ECO:0000313" key="9">
    <source>
        <dbReference type="Proteomes" id="UP000000719"/>
    </source>
</evidence>
<dbReference type="AlphaFoldDB" id="B8CW01"/>
<comment type="similarity">
    <text evidence="1">Belongs to the UPF0236 family.</text>
</comment>
<dbReference type="eggNOG" id="ENOG5031FFI">
    <property type="taxonomic scope" value="Bacteria"/>
</dbReference>
<dbReference type="EMBL" id="CP001098">
    <property type="protein sequence ID" value="ACL71033.1"/>
    <property type="molecule type" value="Genomic_DNA"/>
</dbReference>
<dbReference type="KEGG" id="hor:Hore_08430"/>
<evidence type="ECO:0000313" key="5">
    <source>
        <dbReference type="EMBL" id="ACL69690.1"/>
    </source>
</evidence>
<sequence length="459" mass="53467">MVNILLQNITDINTLEKAALELARQIMEKVIEKLEEELFKNKDKNLEVVRFLERTISTKVGNIKLRRRLYKDQKTGKSVILLDKKLGLKKKKRVSGEYLKLLVILASKMSYRQVEEVLAEAGFPHLSHTTIFNEVRDFGKRESERLKHEKEEVFTGGKILKGEEKEIPLLFIEADGIMVGSQEEGGKKLEIKLGLIHEGWEYTSPAKKRKRLKEPQIVAGVYGKADDFYEELIHQISKKYNLENTLVVLNGDGASWIQKTSKEYFENIIVQLDRYHIKRDIGLYFGREVADDLCRVLAEGRKQVFLDTLESLICMGETAENREKRRKIIKHFKKYEEHLLDYRYRIPTELRNKELHGMGAAEGYVDKNVARRMKNQGMNWSKKGAEAMARILMLKHNKELKERLGDQYYTIKNPVRKIKYMFKKVDRDWSKWLQAKIPAINGPDSGKDWVKAIRGLATI</sequence>
<dbReference type="EMBL" id="CP001098">
    <property type="protein sequence ID" value="ACL69600.1"/>
    <property type="molecule type" value="Genomic_DNA"/>
</dbReference>
<name>B8CW01_HALOH</name>
<evidence type="ECO:0000256" key="2">
    <source>
        <dbReference type="SAM" id="Coils"/>
    </source>
</evidence>
<dbReference type="EMBL" id="CP001098">
    <property type="protein sequence ID" value="ACL69470.1"/>
    <property type="molecule type" value="Genomic_DNA"/>
</dbReference>
<evidence type="ECO:0000313" key="7">
    <source>
        <dbReference type="EMBL" id="ACL69951.1"/>
    </source>
</evidence>
<reference evidence="3 9" key="1">
    <citation type="journal article" date="2009" name="PLoS ONE">
        <title>Genome analysis of the anaerobic thermohalophilic bacterium Halothermothrix orenii.</title>
        <authorList>
            <person name="Mavromatis K."/>
            <person name="Ivanova N."/>
            <person name="Anderson I."/>
            <person name="Lykidis A."/>
            <person name="Hooper S.D."/>
            <person name="Sun H."/>
            <person name="Kunin V."/>
            <person name="Lapidus A."/>
            <person name="Hugenholtz P."/>
            <person name="Patel B."/>
            <person name="Kyrpides N.C."/>
        </authorList>
    </citation>
    <scope>NUCLEOTIDE SEQUENCE [LARGE SCALE GENOMIC DNA]</scope>
    <source>
        <strain evidence="3">H 168</strain>
        <strain evidence="9">H 168 / OCM 544 / DSM 9562</strain>
    </source>
</reference>
<gene>
    <name evidence="3" type="ordered locus">Hore_07130</name>
    <name evidence="4" type="ordered locus">Hore_08430</name>
    <name evidence="5" type="ordered locus">Hore_09340</name>
    <name evidence="6" type="ordered locus">Hore_09850</name>
    <name evidence="7" type="ordered locus">Hore_12010</name>
    <name evidence="8" type="ordered locus">Hore_22880</name>
</gene>
<dbReference type="EMBL" id="CP001098">
    <property type="protein sequence ID" value="ACL69951.1"/>
    <property type="molecule type" value="Genomic_DNA"/>
</dbReference>
<dbReference type="InterPro" id="IPR009620">
    <property type="entry name" value="UPF0236"/>
</dbReference>
<proteinExistence type="inferred from homology"/>
<dbReference type="KEGG" id="hor:Hore_09340"/>
<evidence type="ECO:0000313" key="8">
    <source>
        <dbReference type="EMBL" id="ACL71033.1"/>
    </source>
</evidence>
<dbReference type="KEGG" id="hor:Hore_22880"/>
<dbReference type="NCBIfam" id="NF033529">
    <property type="entry name" value="transpos_ISLre2"/>
    <property type="match status" value="1"/>
</dbReference>
<organism evidence="3 9">
    <name type="scientific">Halothermothrix orenii (strain H 168 / OCM 544 / DSM 9562)</name>
    <dbReference type="NCBI Taxonomy" id="373903"/>
    <lineage>
        <taxon>Bacteria</taxon>
        <taxon>Bacillati</taxon>
        <taxon>Bacillota</taxon>
        <taxon>Clostridia</taxon>
        <taxon>Halanaerobiales</taxon>
        <taxon>Halothermotrichaceae</taxon>
        <taxon>Halothermothrix</taxon>
    </lineage>
</organism>
<keyword evidence="2" id="KW-0175">Coiled coil</keyword>
<dbReference type="EMBL" id="CP001098">
    <property type="protein sequence ID" value="ACL69741.1"/>
    <property type="molecule type" value="Genomic_DNA"/>
</dbReference>
<dbReference type="KEGG" id="hor:Hore_07130"/>
<dbReference type="Pfam" id="PF06782">
    <property type="entry name" value="UPF0236"/>
    <property type="match status" value="1"/>
</dbReference>
<keyword evidence="9" id="KW-1185">Reference proteome</keyword>
<dbReference type="KEGG" id="hor:Hore_12010"/>
<dbReference type="HOGENOM" id="CLU_040782_3_1_9"/>
<dbReference type="STRING" id="373903.Hore_07130"/>
<feature type="coiled-coil region" evidence="2">
    <location>
        <begin position="17"/>
        <end position="44"/>
    </location>
</feature>
<dbReference type="RefSeq" id="WP_012635658.1">
    <property type="nucleotide sequence ID" value="NC_011899.1"/>
</dbReference>
<accession>B8CW01</accession>
<evidence type="ECO:0000313" key="6">
    <source>
        <dbReference type="EMBL" id="ACL69741.1"/>
    </source>
</evidence>
<dbReference type="EMBL" id="CP001098">
    <property type="protein sequence ID" value="ACL69690.1"/>
    <property type="molecule type" value="Genomic_DNA"/>
</dbReference>
<dbReference type="OrthoDB" id="1719576at2"/>
<dbReference type="Proteomes" id="UP000000719">
    <property type="component" value="Chromosome"/>
</dbReference>